<proteinExistence type="inferred from homology"/>
<accession>H6L1V3</accession>
<dbReference type="InterPro" id="IPR015422">
    <property type="entry name" value="PyrdxlP-dep_Trfase_small"/>
</dbReference>
<dbReference type="SUPFAM" id="SSF53383">
    <property type="entry name" value="PLP-dependent transferases"/>
    <property type="match status" value="1"/>
</dbReference>
<dbReference type="NCBIfam" id="NF008687">
    <property type="entry name" value="PRK11706.1"/>
    <property type="match status" value="1"/>
</dbReference>
<dbReference type="PIRSF" id="PIRSF000390">
    <property type="entry name" value="PLP_StrS"/>
    <property type="match status" value="1"/>
</dbReference>
<dbReference type="HOGENOM" id="CLU_033332_0_2_10"/>
<evidence type="ECO:0000256" key="4">
    <source>
        <dbReference type="RuleBase" id="RU004508"/>
    </source>
</evidence>
<dbReference type="Pfam" id="PF01041">
    <property type="entry name" value="DegT_DnrJ_EryC1"/>
    <property type="match status" value="1"/>
</dbReference>
<dbReference type="NCBIfam" id="TIGR02379">
    <property type="entry name" value="ECA_wecE"/>
    <property type="match status" value="1"/>
</dbReference>
<dbReference type="Proteomes" id="UP000007519">
    <property type="component" value="Chromosome"/>
</dbReference>
<gene>
    <name evidence="5" type="primary">rffA</name>
    <name evidence="5" type="ordered locus">SGRA_3456</name>
</gene>
<keyword evidence="6" id="KW-1185">Reference proteome</keyword>
<feature type="active site" description="Proton acceptor" evidence="2">
    <location>
        <position position="182"/>
    </location>
</feature>
<evidence type="ECO:0000256" key="3">
    <source>
        <dbReference type="PIRSR" id="PIRSR000390-2"/>
    </source>
</evidence>
<evidence type="ECO:0000256" key="1">
    <source>
        <dbReference type="ARBA" id="ARBA00037999"/>
    </source>
</evidence>
<protein>
    <submittedName>
        <fullName evidence="5">TDP-4-oxo-6-deoxy-D-glucose transaminase</fullName>
    </submittedName>
</protein>
<evidence type="ECO:0000256" key="2">
    <source>
        <dbReference type="PIRSR" id="PIRSR000390-1"/>
    </source>
</evidence>
<dbReference type="EMBL" id="CP002831">
    <property type="protein sequence ID" value="AFC26181.1"/>
    <property type="molecule type" value="Genomic_DNA"/>
</dbReference>
<dbReference type="GO" id="GO:0030170">
    <property type="term" value="F:pyridoxal phosphate binding"/>
    <property type="evidence" value="ECO:0007669"/>
    <property type="project" value="TreeGrafter"/>
</dbReference>
<organism evidence="5 6">
    <name type="scientific">Saprospira grandis (strain Lewin)</name>
    <dbReference type="NCBI Taxonomy" id="984262"/>
    <lineage>
        <taxon>Bacteria</taxon>
        <taxon>Pseudomonadati</taxon>
        <taxon>Bacteroidota</taxon>
        <taxon>Saprospiria</taxon>
        <taxon>Saprospirales</taxon>
        <taxon>Saprospiraceae</taxon>
        <taxon>Saprospira</taxon>
    </lineage>
</organism>
<reference evidence="5 6" key="1">
    <citation type="journal article" date="2012" name="Stand. Genomic Sci.">
        <title>Complete genome sequencing and analysis of Saprospira grandis str. Lewin, a predatory marine bacterium.</title>
        <authorList>
            <person name="Saw J.H."/>
            <person name="Yuryev A."/>
            <person name="Kanbe M."/>
            <person name="Hou S."/>
            <person name="Young A.G."/>
            <person name="Aizawa S."/>
            <person name="Alam M."/>
        </authorList>
    </citation>
    <scope>NUCLEOTIDE SEQUENCE [LARGE SCALE GENOMIC DNA]</scope>
    <source>
        <strain evidence="5 6">Lewin</strain>
    </source>
</reference>
<sequence>MQIPFNKPYLTGKEAHYLYQAVQSGQLSGNGQFTKACQSFFENRYGFHKCLLTTSCTDALEMSALLLNIQPGDEVIMPSYTFVSTANAFVLRGAIIRFVDSQAQHPNLDPQAILPLINEKTKALVLVHYAGMACPMQEIMALCQKYQIALVEDAAQAIDGYYQGQPLGSFGQLACFSFHETKNIIAGEGGLLAINDPKLAQRAEIIWEKGTNRAAFFRGEVDKYGWVDLGSSFLPSETVAAFLFAQLEELDLIQNARKERWNRYFEALLPLAQKGLIELPNIPEHSSNNAHLFYLICRSLDERTALIQALRAVGVHAVFHYLPLHASPFYGPKHDGRKLPQAQRYADRLLRLPLFFELQAQEQQFIIDQIFQFFKLDRT</sequence>
<evidence type="ECO:0000313" key="5">
    <source>
        <dbReference type="EMBL" id="AFC26181.1"/>
    </source>
</evidence>
<feature type="modified residue" description="N6-(pyridoxal phosphate)lysine" evidence="3">
    <location>
        <position position="182"/>
    </location>
</feature>
<dbReference type="GO" id="GO:0019180">
    <property type="term" value="F:dTDP-4-amino-4,6-dideoxygalactose transaminase activity"/>
    <property type="evidence" value="ECO:0007669"/>
    <property type="project" value="TreeGrafter"/>
</dbReference>
<dbReference type="InterPro" id="IPR015424">
    <property type="entry name" value="PyrdxlP-dep_Trfase"/>
</dbReference>
<evidence type="ECO:0000313" key="6">
    <source>
        <dbReference type="Proteomes" id="UP000007519"/>
    </source>
</evidence>
<dbReference type="OrthoDB" id="9810913at2"/>
<dbReference type="InterPro" id="IPR015421">
    <property type="entry name" value="PyrdxlP-dep_Trfase_major"/>
</dbReference>
<dbReference type="InterPro" id="IPR000653">
    <property type="entry name" value="DegT/StrS_aminotransferase"/>
</dbReference>
<dbReference type="KEGG" id="sgn:SGRA_3456"/>
<dbReference type="eggNOG" id="COG0399">
    <property type="taxonomic scope" value="Bacteria"/>
</dbReference>
<dbReference type="InterPro" id="IPR012749">
    <property type="entry name" value="WecE-like"/>
</dbReference>
<dbReference type="PANTHER" id="PTHR30244">
    <property type="entry name" value="TRANSAMINASE"/>
    <property type="match status" value="1"/>
</dbReference>
<dbReference type="CDD" id="cd00616">
    <property type="entry name" value="AHBA_syn"/>
    <property type="match status" value="1"/>
</dbReference>
<dbReference type="RefSeq" id="WP_015693775.1">
    <property type="nucleotide sequence ID" value="NC_016940.1"/>
</dbReference>
<comment type="similarity">
    <text evidence="1 4">Belongs to the DegT/DnrJ/EryC1 family.</text>
</comment>
<dbReference type="Gene3D" id="3.90.1150.10">
    <property type="entry name" value="Aspartate Aminotransferase, domain 1"/>
    <property type="match status" value="1"/>
</dbReference>
<keyword evidence="3 4" id="KW-0663">Pyridoxal phosphate</keyword>
<dbReference type="PANTHER" id="PTHR30244:SF34">
    <property type="entry name" value="DTDP-4-AMINO-4,6-DIDEOXYGALACTOSE TRANSAMINASE"/>
    <property type="match status" value="1"/>
</dbReference>
<dbReference type="AlphaFoldDB" id="H6L1V3"/>
<dbReference type="STRING" id="984262.SGRA_3456"/>
<dbReference type="Gene3D" id="3.40.640.10">
    <property type="entry name" value="Type I PLP-dependent aspartate aminotransferase-like (Major domain)"/>
    <property type="match status" value="1"/>
</dbReference>
<dbReference type="GO" id="GO:0000271">
    <property type="term" value="P:polysaccharide biosynthetic process"/>
    <property type="evidence" value="ECO:0007669"/>
    <property type="project" value="TreeGrafter"/>
</dbReference>
<name>H6L1V3_SAPGL</name>